<dbReference type="InterPro" id="IPR000299">
    <property type="entry name" value="FERM_domain"/>
</dbReference>
<keyword evidence="4" id="KW-1185">Reference proteome</keyword>
<protein>
    <submittedName>
        <fullName evidence="5">FERM domain-containing protein</fullName>
    </submittedName>
</protein>
<evidence type="ECO:0000256" key="1">
    <source>
        <dbReference type="SAM" id="MobiDB-lite"/>
    </source>
</evidence>
<dbReference type="SUPFAM" id="SSF50729">
    <property type="entry name" value="PH domain-like"/>
    <property type="match status" value="1"/>
</dbReference>
<dbReference type="InterPro" id="IPR011993">
    <property type="entry name" value="PH-like_dom_sf"/>
</dbReference>
<feature type="domain" description="FERM" evidence="2">
    <location>
        <begin position="1"/>
        <end position="142"/>
    </location>
</feature>
<reference evidence="5" key="1">
    <citation type="submission" date="2016-06" db="UniProtKB">
        <authorList>
            <consortium name="WormBaseParasite"/>
        </authorList>
    </citation>
    <scope>IDENTIFICATION</scope>
</reference>
<dbReference type="AlphaFoldDB" id="A0A183AM32"/>
<evidence type="ECO:0000313" key="3">
    <source>
        <dbReference type="EMBL" id="VDP82573.1"/>
    </source>
</evidence>
<dbReference type="Proteomes" id="UP000272942">
    <property type="component" value="Unassembled WGS sequence"/>
</dbReference>
<proteinExistence type="predicted"/>
<dbReference type="OrthoDB" id="6235974at2759"/>
<sequence>MSSEEAKDEFIRVASQVETYGMEPFQVMDQLGSGLCIGFNYIGISAFKNGQRTNVFPCEAVQKMIYPDDEWDDRNEDYNQNRIPRSMQIQKIDAESQSNSSQSSNEEIKSGPSVKRPPIEITQAPHPHFLPVPRHSLAVPGRVPLLMSHNSLVVPRDSFGGSMDLRSKANDTEPQVLESLDNKAEPLYLITRSSINLIE</sequence>
<dbReference type="WBParaSite" id="ECPE_0000803901-mRNA-1">
    <property type="protein sequence ID" value="ECPE_0000803901-mRNA-1"/>
    <property type="gene ID" value="ECPE_0000803901"/>
</dbReference>
<feature type="compositionally biased region" description="Low complexity" evidence="1">
    <location>
        <begin position="95"/>
        <end position="105"/>
    </location>
</feature>
<feature type="region of interest" description="Disordered" evidence="1">
    <location>
        <begin position="92"/>
        <end position="127"/>
    </location>
</feature>
<evidence type="ECO:0000259" key="2">
    <source>
        <dbReference type="PROSITE" id="PS50057"/>
    </source>
</evidence>
<organism evidence="5">
    <name type="scientific">Echinostoma caproni</name>
    <dbReference type="NCBI Taxonomy" id="27848"/>
    <lineage>
        <taxon>Eukaryota</taxon>
        <taxon>Metazoa</taxon>
        <taxon>Spiralia</taxon>
        <taxon>Lophotrochozoa</taxon>
        <taxon>Platyhelminthes</taxon>
        <taxon>Trematoda</taxon>
        <taxon>Digenea</taxon>
        <taxon>Plagiorchiida</taxon>
        <taxon>Echinostomata</taxon>
        <taxon>Echinostomatoidea</taxon>
        <taxon>Echinostomatidae</taxon>
        <taxon>Echinostoma</taxon>
    </lineage>
</organism>
<gene>
    <name evidence="3" type="ORF">ECPE_LOCUS8017</name>
</gene>
<accession>A0A183AM32</accession>
<name>A0A183AM32_9TREM</name>
<dbReference type="PROSITE" id="PS50057">
    <property type="entry name" value="FERM_3"/>
    <property type="match status" value="1"/>
</dbReference>
<dbReference type="EMBL" id="UZAN01045406">
    <property type="protein sequence ID" value="VDP82573.1"/>
    <property type="molecule type" value="Genomic_DNA"/>
</dbReference>
<evidence type="ECO:0000313" key="4">
    <source>
        <dbReference type="Proteomes" id="UP000272942"/>
    </source>
</evidence>
<evidence type="ECO:0000313" key="5">
    <source>
        <dbReference type="WBParaSite" id="ECPE_0000803901-mRNA-1"/>
    </source>
</evidence>
<dbReference type="Gene3D" id="2.30.29.30">
    <property type="entry name" value="Pleckstrin-homology domain (PH domain)/Phosphotyrosine-binding domain (PTB)"/>
    <property type="match status" value="1"/>
</dbReference>
<reference evidence="3 4" key="2">
    <citation type="submission" date="2018-11" db="EMBL/GenBank/DDBJ databases">
        <authorList>
            <consortium name="Pathogen Informatics"/>
        </authorList>
    </citation>
    <scope>NUCLEOTIDE SEQUENCE [LARGE SCALE GENOMIC DNA]</scope>
    <source>
        <strain evidence="3 4">Egypt</strain>
    </source>
</reference>